<feature type="region of interest" description="Disordered" evidence="1">
    <location>
        <begin position="15"/>
        <end position="69"/>
    </location>
</feature>
<evidence type="ECO:0000313" key="2">
    <source>
        <dbReference type="EMBL" id="VWD23616.1"/>
    </source>
</evidence>
<protein>
    <submittedName>
        <fullName evidence="2">Uncharacterized protein</fullName>
    </submittedName>
</protein>
<evidence type="ECO:0000313" key="3">
    <source>
        <dbReference type="Proteomes" id="UP000494182"/>
    </source>
</evidence>
<proteinExistence type="predicted"/>
<dbReference type="AlphaFoldDB" id="A0A6P2YV53"/>
<reference evidence="2 3" key="1">
    <citation type="submission" date="2019-09" db="EMBL/GenBank/DDBJ databases">
        <authorList>
            <person name="Depoorter E."/>
        </authorList>
    </citation>
    <scope>NUCLEOTIDE SEQUENCE [LARGE SCALE GENOMIC DNA]</scope>
    <source>
        <strain evidence="2">R-71171</strain>
    </source>
</reference>
<name>A0A6P2YV53_9BURK</name>
<accession>A0A6P2YV53</accession>
<dbReference type="EMBL" id="CABVQT010000008">
    <property type="protein sequence ID" value="VWD23616.1"/>
    <property type="molecule type" value="Genomic_DNA"/>
</dbReference>
<sequence length="258" mass="28103">MRLRETCIRTLPKSLTFASRKRSPNPPEKAHPGSWRPSPKRPGCPHRHFPQFLTHAPRKGSPAAPAGAHRPFPGRLTECSCIGSPSAPVSTHPNLPGEAHRQLPKNLTFWASSNFRRWNATVNACGHLVRNGAAGRISRQAVRVSRCRIGAICASIFPPRTGADSFSAASLSRQVRMLCIPDRQHSERAGRPETSTACNVSARRATDRRYGCNFILKPTTPGSSVVDTANPHAFASEIIAVFSRSASPTIQAVPRERA</sequence>
<organism evidence="2 3">
    <name type="scientific">Burkholderia contaminans</name>
    <dbReference type="NCBI Taxonomy" id="488447"/>
    <lineage>
        <taxon>Bacteria</taxon>
        <taxon>Pseudomonadati</taxon>
        <taxon>Pseudomonadota</taxon>
        <taxon>Betaproteobacteria</taxon>
        <taxon>Burkholderiales</taxon>
        <taxon>Burkholderiaceae</taxon>
        <taxon>Burkholderia</taxon>
        <taxon>Burkholderia cepacia complex</taxon>
    </lineage>
</organism>
<gene>
    <name evidence="2" type="ORF">BCO71171_03398</name>
</gene>
<dbReference type="Proteomes" id="UP000494182">
    <property type="component" value="Unassembled WGS sequence"/>
</dbReference>
<evidence type="ECO:0000256" key="1">
    <source>
        <dbReference type="SAM" id="MobiDB-lite"/>
    </source>
</evidence>